<dbReference type="EMBL" id="CAJNON010001226">
    <property type="protein sequence ID" value="CAF1442395.1"/>
    <property type="molecule type" value="Genomic_DNA"/>
</dbReference>
<dbReference type="AlphaFoldDB" id="A0A819IY00"/>
<organism evidence="8 9">
    <name type="scientific">Adineta steineri</name>
    <dbReference type="NCBI Taxonomy" id="433720"/>
    <lineage>
        <taxon>Eukaryota</taxon>
        <taxon>Metazoa</taxon>
        <taxon>Spiralia</taxon>
        <taxon>Gnathifera</taxon>
        <taxon>Rotifera</taxon>
        <taxon>Eurotatoria</taxon>
        <taxon>Bdelloidea</taxon>
        <taxon>Adinetida</taxon>
        <taxon>Adinetidae</taxon>
        <taxon>Adineta</taxon>
    </lineage>
</organism>
<dbReference type="SUPFAM" id="SSF103473">
    <property type="entry name" value="MFS general substrate transporter"/>
    <property type="match status" value="1"/>
</dbReference>
<dbReference type="GO" id="GO:0031966">
    <property type="term" value="C:mitochondrial membrane"/>
    <property type="evidence" value="ECO:0007669"/>
    <property type="project" value="TreeGrafter"/>
</dbReference>
<feature type="compositionally biased region" description="Low complexity" evidence="6">
    <location>
        <begin position="122"/>
        <end position="131"/>
    </location>
</feature>
<dbReference type="PANTHER" id="PTHR16932">
    <property type="entry name" value="INTERFERON ALPHA-INDUCIBLE PROTEIN 27"/>
    <property type="match status" value="1"/>
</dbReference>
<comment type="caution">
    <text evidence="8">The sequence shown here is derived from an EMBL/GenBank/DDBJ whole genome shotgun (WGS) entry which is preliminary data.</text>
</comment>
<feature type="compositionally biased region" description="Acidic residues" evidence="6">
    <location>
        <begin position="132"/>
        <end position="154"/>
    </location>
</feature>
<sequence length="154" mass="15530">MDQFKKAGKFIKTTAKIKWSESSTITKVCVIGSAAAVTAPLVVLPVLGVVGFTAAGVAAGSIAASVQTAATVSGSVFALCQSAAATGIVATSTSVGVGLASGATVGGATAVICKLLRRRPNNSENTNTETQAETEEHNDTEEDDDDDDESIDSH</sequence>
<evidence type="ECO:0000256" key="4">
    <source>
        <dbReference type="ARBA" id="ARBA00022989"/>
    </source>
</evidence>
<reference evidence="8" key="1">
    <citation type="submission" date="2021-02" db="EMBL/GenBank/DDBJ databases">
        <authorList>
            <person name="Nowell W R."/>
        </authorList>
    </citation>
    <scope>NUCLEOTIDE SEQUENCE</scope>
</reference>
<dbReference type="OrthoDB" id="10494276at2759"/>
<dbReference type="Pfam" id="PF06140">
    <property type="entry name" value="Ifi-6-16"/>
    <property type="match status" value="1"/>
</dbReference>
<feature type="region of interest" description="Disordered" evidence="6">
    <location>
        <begin position="120"/>
        <end position="154"/>
    </location>
</feature>
<gene>
    <name evidence="8" type="ORF">OKA104_LOCUS25403</name>
    <name evidence="7" type="ORF">VCS650_LOCUS38969</name>
</gene>
<evidence type="ECO:0000256" key="2">
    <source>
        <dbReference type="ARBA" id="ARBA00007262"/>
    </source>
</evidence>
<keyword evidence="4" id="KW-1133">Transmembrane helix</keyword>
<evidence type="ECO:0000313" key="8">
    <source>
        <dbReference type="EMBL" id="CAF3923370.1"/>
    </source>
</evidence>
<keyword evidence="3" id="KW-0812">Transmembrane</keyword>
<dbReference type="GO" id="GO:0097193">
    <property type="term" value="P:intrinsic apoptotic signaling pathway"/>
    <property type="evidence" value="ECO:0007669"/>
    <property type="project" value="TreeGrafter"/>
</dbReference>
<name>A0A819IY00_9BILA</name>
<evidence type="ECO:0000256" key="5">
    <source>
        <dbReference type="ARBA" id="ARBA00023136"/>
    </source>
</evidence>
<dbReference type="InterPro" id="IPR038213">
    <property type="entry name" value="IFI6/IFI27-like_sf"/>
</dbReference>
<evidence type="ECO:0000256" key="1">
    <source>
        <dbReference type="ARBA" id="ARBA00004141"/>
    </source>
</evidence>
<evidence type="ECO:0000313" key="7">
    <source>
        <dbReference type="EMBL" id="CAF1442395.1"/>
    </source>
</evidence>
<dbReference type="PANTHER" id="PTHR16932:SF18">
    <property type="entry name" value="INTERFERON, ALPHA-INDUCIBLE PROTEIN 27-LIKE 2"/>
    <property type="match status" value="1"/>
</dbReference>
<comment type="similarity">
    <text evidence="2">Belongs to the IFI6/IFI27 family.</text>
</comment>
<protein>
    <submittedName>
        <fullName evidence="8">Uncharacterized protein</fullName>
    </submittedName>
</protein>
<dbReference type="InterPro" id="IPR036259">
    <property type="entry name" value="MFS_trans_sf"/>
</dbReference>
<dbReference type="Proteomes" id="UP000663891">
    <property type="component" value="Unassembled WGS sequence"/>
</dbReference>
<dbReference type="GO" id="GO:0001836">
    <property type="term" value="P:release of cytochrome c from mitochondria"/>
    <property type="evidence" value="ECO:0007669"/>
    <property type="project" value="TreeGrafter"/>
</dbReference>
<evidence type="ECO:0000256" key="6">
    <source>
        <dbReference type="SAM" id="MobiDB-lite"/>
    </source>
</evidence>
<evidence type="ECO:0000256" key="3">
    <source>
        <dbReference type="ARBA" id="ARBA00022692"/>
    </source>
</evidence>
<dbReference type="Proteomes" id="UP000663881">
    <property type="component" value="Unassembled WGS sequence"/>
</dbReference>
<dbReference type="EMBL" id="CAJOAY010002126">
    <property type="protein sequence ID" value="CAF3923370.1"/>
    <property type="molecule type" value="Genomic_DNA"/>
</dbReference>
<keyword evidence="5" id="KW-0472">Membrane</keyword>
<dbReference type="InterPro" id="IPR009311">
    <property type="entry name" value="IFI6/IFI27-like"/>
</dbReference>
<evidence type="ECO:0000313" key="9">
    <source>
        <dbReference type="Proteomes" id="UP000663881"/>
    </source>
</evidence>
<proteinExistence type="inferred from homology"/>
<comment type="subcellular location">
    <subcellularLocation>
        <location evidence="1">Membrane</location>
        <topology evidence="1">Multi-pass membrane protein</topology>
    </subcellularLocation>
</comment>
<accession>A0A819IY00</accession>
<dbReference type="Gene3D" id="6.10.110.10">
    <property type="match status" value="1"/>
</dbReference>